<keyword evidence="5" id="KW-0406">Ion transport</keyword>
<dbReference type="InterPro" id="IPR003280">
    <property type="entry name" value="2pore_dom_K_chnl"/>
</dbReference>
<dbReference type="InterPro" id="IPR013099">
    <property type="entry name" value="K_chnl_dom"/>
</dbReference>
<keyword evidence="3 8" id="KW-0812">Transmembrane</keyword>
<feature type="transmembrane region" description="Helical" evidence="8">
    <location>
        <begin position="114"/>
        <end position="137"/>
    </location>
</feature>
<evidence type="ECO:0000313" key="11">
    <source>
        <dbReference type="WBParaSite" id="ACAC_0000065101-mRNA-1"/>
    </source>
</evidence>
<name>A0A0K0CU14_ANGCA</name>
<evidence type="ECO:0000259" key="9">
    <source>
        <dbReference type="Pfam" id="PF07885"/>
    </source>
</evidence>
<keyword evidence="10" id="KW-1185">Reference proteome</keyword>
<organism evidence="10 11">
    <name type="scientific">Angiostrongylus cantonensis</name>
    <name type="common">Rat lungworm</name>
    <dbReference type="NCBI Taxonomy" id="6313"/>
    <lineage>
        <taxon>Eukaryota</taxon>
        <taxon>Metazoa</taxon>
        <taxon>Ecdysozoa</taxon>
        <taxon>Nematoda</taxon>
        <taxon>Chromadorea</taxon>
        <taxon>Rhabditida</taxon>
        <taxon>Rhabditina</taxon>
        <taxon>Rhabditomorpha</taxon>
        <taxon>Strongyloidea</taxon>
        <taxon>Metastrongylidae</taxon>
        <taxon>Angiostrongylus</taxon>
    </lineage>
</organism>
<evidence type="ECO:0000256" key="2">
    <source>
        <dbReference type="ARBA" id="ARBA00022448"/>
    </source>
</evidence>
<evidence type="ECO:0000256" key="4">
    <source>
        <dbReference type="ARBA" id="ARBA00022989"/>
    </source>
</evidence>
<evidence type="ECO:0000256" key="6">
    <source>
        <dbReference type="ARBA" id="ARBA00023136"/>
    </source>
</evidence>
<keyword evidence="4 8" id="KW-1133">Transmembrane helix</keyword>
<dbReference type="Proteomes" id="UP000035642">
    <property type="component" value="Unassembled WGS sequence"/>
</dbReference>
<keyword evidence="6 8" id="KW-0472">Membrane</keyword>
<dbReference type="Gene3D" id="1.10.287.70">
    <property type="match status" value="1"/>
</dbReference>
<evidence type="ECO:0000256" key="8">
    <source>
        <dbReference type="SAM" id="Phobius"/>
    </source>
</evidence>
<evidence type="ECO:0000256" key="3">
    <source>
        <dbReference type="ARBA" id="ARBA00022692"/>
    </source>
</evidence>
<feature type="transmembrane region" description="Helical" evidence="8">
    <location>
        <begin position="85"/>
        <end position="102"/>
    </location>
</feature>
<dbReference type="AlphaFoldDB" id="A0A0K0CU14"/>
<dbReference type="Pfam" id="PF07885">
    <property type="entry name" value="Ion_trans_2"/>
    <property type="match status" value="1"/>
</dbReference>
<keyword evidence="7" id="KW-0407">Ion channel</keyword>
<keyword evidence="2" id="KW-0813">Transport</keyword>
<dbReference type="SUPFAM" id="SSF81324">
    <property type="entry name" value="Voltage-gated potassium channels"/>
    <property type="match status" value="1"/>
</dbReference>
<dbReference type="PANTHER" id="PTHR11003:SF86">
    <property type="entry name" value="POTASSIUM CHANNEL DOMAIN-CONTAINING PROTEIN"/>
    <property type="match status" value="1"/>
</dbReference>
<evidence type="ECO:0000256" key="1">
    <source>
        <dbReference type="ARBA" id="ARBA00004141"/>
    </source>
</evidence>
<reference evidence="11" key="2">
    <citation type="submission" date="2017-02" db="UniProtKB">
        <authorList>
            <consortium name="WormBaseParasite"/>
        </authorList>
    </citation>
    <scope>IDENTIFICATION</scope>
</reference>
<dbReference type="WBParaSite" id="ACAC_0000065101-mRNA-1">
    <property type="protein sequence ID" value="ACAC_0000065101-mRNA-1"/>
    <property type="gene ID" value="ACAC_0000065101"/>
</dbReference>
<feature type="transmembrane region" description="Helical" evidence="8">
    <location>
        <begin position="56"/>
        <end position="78"/>
    </location>
</feature>
<dbReference type="GO" id="GO:0022841">
    <property type="term" value="F:potassium ion leak channel activity"/>
    <property type="evidence" value="ECO:0007669"/>
    <property type="project" value="TreeGrafter"/>
</dbReference>
<dbReference type="GO" id="GO:0030322">
    <property type="term" value="P:stabilization of membrane potential"/>
    <property type="evidence" value="ECO:0007669"/>
    <property type="project" value="TreeGrafter"/>
</dbReference>
<dbReference type="PANTHER" id="PTHR11003">
    <property type="entry name" value="POTASSIUM CHANNEL, SUBFAMILY K"/>
    <property type="match status" value="1"/>
</dbReference>
<feature type="domain" description="Potassium channel" evidence="9">
    <location>
        <begin position="64"/>
        <end position="138"/>
    </location>
</feature>
<protein>
    <submittedName>
        <fullName evidence="11">Ion_trans_2 domain-containing protein</fullName>
    </submittedName>
</protein>
<comment type="subcellular location">
    <subcellularLocation>
        <location evidence="1">Membrane</location>
        <topology evidence="1">Multi-pass membrane protein</topology>
    </subcellularLocation>
</comment>
<dbReference type="GO" id="GO:0005886">
    <property type="term" value="C:plasma membrane"/>
    <property type="evidence" value="ECO:0007669"/>
    <property type="project" value="TreeGrafter"/>
</dbReference>
<dbReference type="GO" id="GO:0015271">
    <property type="term" value="F:outward rectifier potassium channel activity"/>
    <property type="evidence" value="ECO:0007669"/>
    <property type="project" value="TreeGrafter"/>
</dbReference>
<evidence type="ECO:0000313" key="10">
    <source>
        <dbReference type="Proteomes" id="UP000035642"/>
    </source>
</evidence>
<reference evidence="10" key="1">
    <citation type="submission" date="2012-09" db="EMBL/GenBank/DDBJ databases">
        <authorList>
            <person name="Martin A.A."/>
        </authorList>
    </citation>
    <scope>NUCLEOTIDE SEQUENCE</scope>
</reference>
<evidence type="ECO:0000256" key="7">
    <source>
        <dbReference type="ARBA" id="ARBA00023303"/>
    </source>
</evidence>
<proteinExistence type="predicted"/>
<accession>A0A0K0CU14</accession>
<evidence type="ECO:0000256" key="5">
    <source>
        <dbReference type="ARBA" id="ARBA00023065"/>
    </source>
</evidence>
<sequence length="167" mass="19743">LIPTYSLLGSEHGGWSYSRLAFQALPENLNYEKPMVYFVEKIHVRRELEINLFRTIPVWLALLICLSWICICAALFLIWERRWTFFTSLYFFFISLSTIGLGDVMPDHPHMLILMFWLVIAGLSIVSMLLTVIQIKLEECLYNMVKRVQVSCVIQQIFFYYQYKVLV</sequence>